<dbReference type="CDD" id="cd20557">
    <property type="entry name" value="CYCLIN_ScPCL1-like"/>
    <property type="match status" value="1"/>
</dbReference>
<organism evidence="2 3">
    <name type="scientific">Macrolepiota fuliginosa MF-IS2</name>
    <dbReference type="NCBI Taxonomy" id="1400762"/>
    <lineage>
        <taxon>Eukaryota</taxon>
        <taxon>Fungi</taxon>
        <taxon>Dikarya</taxon>
        <taxon>Basidiomycota</taxon>
        <taxon>Agaricomycotina</taxon>
        <taxon>Agaricomycetes</taxon>
        <taxon>Agaricomycetidae</taxon>
        <taxon>Agaricales</taxon>
        <taxon>Agaricineae</taxon>
        <taxon>Agaricaceae</taxon>
        <taxon>Macrolepiota</taxon>
    </lineage>
</organism>
<feature type="domain" description="Cyclin N-terminal" evidence="1">
    <location>
        <begin position="59"/>
        <end position="156"/>
    </location>
</feature>
<dbReference type="InterPro" id="IPR006671">
    <property type="entry name" value="Cyclin_N"/>
</dbReference>
<sequence>MSTVPTASSPLPFYGHAYSPRRLADYEPLAKICSSFMFELFTPTSNLDCANTSYDPLPYFIAVAFSQSQLPEANALAALTLLQRLKSHHPTRAFSSPPKRKEPERLFLSSYIAATKVLSDERYHLKFWAKVGQNKFTVEELTAMEKEFFEDLQWDVQIDDATLAIYQLLVERRRQRFYGVALQFWLGRVDGFIGLGTQRRW</sequence>
<dbReference type="OrthoDB" id="3033202at2759"/>
<dbReference type="GO" id="GO:0019901">
    <property type="term" value="F:protein kinase binding"/>
    <property type="evidence" value="ECO:0007669"/>
    <property type="project" value="InterPro"/>
</dbReference>
<dbReference type="InterPro" id="IPR036915">
    <property type="entry name" value="Cyclin-like_sf"/>
</dbReference>
<dbReference type="PANTHER" id="PTHR15615:SF108">
    <property type="entry name" value="PROTEIN CNPPD1"/>
    <property type="match status" value="1"/>
</dbReference>
<reference evidence="2" key="1">
    <citation type="submission" date="2020-11" db="EMBL/GenBank/DDBJ databases">
        <authorList>
            <consortium name="DOE Joint Genome Institute"/>
            <person name="Ahrendt S."/>
            <person name="Riley R."/>
            <person name="Andreopoulos W."/>
            <person name="Labutti K."/>
            <person name="Pangilinan J."/>
            <person name="Ruiz-Duenas F.J."/>
            <person name="Barrasa J.M."/>
            <person name="Sanchez-Garcia M."/>
            <person name="Camarero S."/>
            <person name="Miyauchi S."/>
            <person name="Serrano A."/>
            <person name="Linde D."/>
            <person name="Babiker R."/>
            <person name="Drula E."/>
            <person name="Ayuso-Fernandez I."/>
            <person name="Pacheco R."/>
            <person name="Padilla G."/>
            <person name="Ferreira P."/>
            <person name="Barriuso J."/>
            <person name="Kellner H."/>
            <person name="Castanera R."/>
            <person name="Alfaro M."/>
            <person name="Ramirez L."/>
            <person name="Pisabarro A.G."/>
            <person name="Kuo A."/>
            <person name="Tritt A."/>
            <person name="Lipzen A."/>
            <person name="He G."/>
            <person name="Yan M."/>
            <person name="Ng V."/>
            <person name="Cullen D."/>
            <person name="Martin F."/>
            <person name="Rosso M.-N."/>
            <person name="Henrissat B."/>
            <person name="Hibbett D."/>
            <person name="Martinez A.T."/>
            <person name="Grigoriev I.V."/>
        </authorList>
    </citation>
    <scope>NUCLEOTIDE SEQUENCE</scope>
    <source>
        <strain evidence="2">MF-IS2</strain>
    </source>
</reference>
<dbReference type="AlphaFoldDB" id="A0A9P6C026"/>
<dbReference type="Proteomes" id="UP000807342">
    <property type="component" value="Unassembled WGS sequence"/>
</dbReference>
<protein>
    <recommendedName>
        <fullName evidence="1">Cyclin N-terminal domain-containing protein</fullName>
    </recommendedName>
</protein>
<gene>
    <name evidence="2" type="ORF">P691DRAFT_796898</name>
</gene>
<dbReference type="Gene3D" id="1.10.472.10">
    <property type="entry name" value="Cyclin-like"/>
    <property type="match status" value="1"/>
</dbReference>
<keyword evidence="3" id="KW-1185">Reference proteome</keyword>
<accession>A0A9P6C026</accession>
<name>A0A9P6C026_9AGAR</name>
<dbReference type="InterPro" id="IPR013922">
    <property type="entry name" value="Cyclin_PHO80-like"/>
</dbReference>
<dbReference type="GO" id="GO:0000307">
    <property type="term" value="C:cyclin-dependent protein kinase holoenzyme complex"/>
    <property type="evidence" value="ECO:0007669"/>
    <property type="project" value="TreeGrafter"/>
</dbReference>
<evidence type="ECO:0000313" key="2">
    <source>
        <dbReference type="EMBL" id="KAF9443978.1"/>
    </source>
</evidence>
<dbReference type="EMBL" id="MU151417">
    <property type="protein sequence ID" value="KAF9443978.1"/>
    <property type="molecule type" value="Genomic_DNA"/>
</dbReference>
<dbReference type="PANTHER" id="PTHR15615">
    <property type="match status" value="1"/>
</dbReference>
<comment type="caution">
    <text evidence="2">The sequence shown here is derived from an EMBL/GenBank/DDBJ whole genome shotgun (WGS) entry which is preliminary data.</text>
</comment>
<dbReference type="GO" id="GO:0016538">
    <property type="term" value="F:cyclin-dependent protein serine/threonine kinase regulator activity"/>
    <property type="evidence" value="ECO:0007669"/>
    <property type="project" value="TreeGrafter"/>
</dbReference>
<dbReference type="GO" id="GO:0005634">
    <property type="term" value="C:nucleus"/>
    <property type="evidence" value="ECO:0007669"/>
    <property type="project" value="TreeGrafter"/>
</dbReference>
<evidence type="ECO:0000313" key="3">
    <source>
        <dbReference type="Proteomes" id="UP000807342"/>
    </source>
</evidence>
<proteinExistence type="predicted"/>
<dbReference type="Pfam" id="PF00134">
    <property type="entry name" value="Cyclin_N"/>
    <property type="match status" value="1"/>
</dbReference>
<evidence type="ECO:0000259" key="1">
    <source>
        <dbReference type="Pfam" id="PF00134"/>
    </source>
</evidence>
<dbReference type="SUPFAM" id="SSF47954">
    <property type="entry name" value="Cyclin-like"/>
    <property type="match status" value="1"/>
</dbReference>